<feature type="transmembrane region" description="Helical" evidence="5">
    <location>
        <begin position="251"/>
        <end position="269"/>
    </location>
</feature>
<accession>A0A1H1DR00</accession>
<feature type="transmembrane region" description="Helical" evidence="5">
    <location>
        <begin position="12"/>
        <end position="33"/>
    </location>
</feature>
<protein>
    <submittedName>
        <fullName evidence="7">Predicted arabinose efflux permease, MFS family</fullName>
    </submittedName>
</protein>
<dbReference type="RefSeq" id="WP_074700787.1">
    <property type="nucleotide sequence ID" value="NZ_CP018863.1"/>
</dbReference>
<feature type="transmembrane region" description="Helical" evidence="5">
    <location>
        <begin position="138"/>
        <end position="159"/>
    </location>
</feature>
<feature type="transmembrane region" description="Helical" evidence="5">
    <location>
        <begin position="45"/>
        <end position="64"/>
    </location>
</feature>
<evidence type="ECO:0000259" key="6">
    <source>
        <dbReference type="PROSITE" id="PS50850"/>
    </source>
</evidence>
<evidence type="ECO:0000256" key="2">
    <source>
        <dbReference type="ARBA" id="ARBA00022692"/>
    </source>
</evidence>
<dbReference type="PANTHER" id="PTHR23531">
    <property type="entry name" value="QUINOLENE RESISTANCE PROTEIN NORA"/>
    <property type="match status" value="1"/>
</dbReference>
<feature type="domain" description="Major facilitator superfamily (MFS) profile" evidence="6">
    <location>
        <begin position="10"/>
        <end position="392"/>
    </location>
</feature>
<dbReference type="InterPro" id="IPR036259">
    <property type="entry name" value="MFS_trans_sf"/>
</dbReference>
<dbReference type="Pfam" id="PF07690">
    <property type="entry name" value="MFS_1"/>
    <property type="match status" value="1"/>
</dbReference>
<reference evidence="7 8" key="1">
    <citation type="submission" date="2016-10" db="EMBL/GenBank/DDBJ databases">
        <authorList>
            <person name="de Groot N.N."/>
        </authorList>
    </citation>
    <scope>NUCLEOTIDE SEQUENCE [LARGE SCALE GENOMIC DNA]</scope>
    <source>
        <strain evidence="7 8">DSM 20117</strain>
    </source>
</reference>
<keyword evidence="3 5" id="KW-1133">Transmembrane helix</keyword>
<feature type="transmembrane region" description="Helical" evidence="5">
    <location>
        <begin position="370"/>
        <end position="388"/>
    </location>
</feature>
<evidence type="ECO:0000313" key="7">
    <source>
        <dbReference type="EMBL" id="SDQ78857.1"/>
    </source>
</evidence>
<dbReference type="AlphaFoldDB" id="A0A1H1DR00"/>
<keyword evidence="2 5" id="KW-0812">Transmembrane</keyword>
<gene>
    <name evidence="7" type="ORF">SAMN04489742_2566</name>
</gene>
<evidence type="ECO:0000256" key="3">
    <source>
        <dbReference type="ARBA" id="ARBA00022989"/>
    </source>
</evidence>
<evidence type="ECO:0000256" key="1">
    <source>
        <dbReference type="ARBA" id="ARBA00004651"/>
    </source>
</evidence>
<dbReference type="GO" id="GO:0022857">
    <property type="term" value="F:transmembrane transporter activity"/>
    <property type="evidence" value="ECO:0007669"/>
    <property type="project" value="InterPro"/>
</dbReference>
<feature type="transmembrane region" description="Helical" evidence="5">
    <location>
        <begin position="305"/>
        <end position="331"/>
    </location>
</feature>
<feature type="transmembrane region" description="Helical" evidence="5">
    <location>
        <begin position="217"/>
        <end position="239"/>
    </location>
</feature>
<dbReference type="Gene3D" id="1.20.1250.20">
    <property type="entry name" value="MFS general substrate transporter like domains"/>
    <property type="match status" value="1"/>
</dbReference>
<sequence>MREKLWTRNFVLAIGTNLFIYMVFYLLMTSMALYALERFQAADSAAGFASSAFIVGALVSRFFAGMLLDKVGRRRILLLALLVFVAVSVLYIPAGSLQLLLVLRLVHGAAFGLAHTAVTTGAQALIPQARRSEGTGYFASSTTIATALGPFLAVLLADGADFQSVFWFSAGCSAAAFAVALALRLPEHDDDDGAMDAEPEPKGRAARVLAAVIEPRALPVASIVLVAGLAYSGVLSFLTSYAASSGEPSSAALYFLVFAAAVLVSRLCVGRLHDRRGDNVVMYPALLIFAIGLAVLAAGSSPATVTAAGILSGFGFGTLVPCSQAIVVNAVPARRLGTAIATYYLMFDVGTGFGPVLLGLLVPLAGYQGMYVATGVLMIACIGLYFTVHGRTAPSETARV</sequence>
<dbReference type="PROSITE" id="PS00216">
    <property type="entry name" value="SUGAR_TRANSPORT_1"/>
    <property type="match status" value="1"/>
</dbReference>
<feature type="transmembrane region" description="Helical" evidence="5">
    <location>
        <begin position="165"/>
        <end position="185"/>
    </location>
</feature>
<dbReference type="InterPro" id="IPR011701">
    <property type="entry name" value="MFS"/>
</dbReference>
<name>A0A1H1DR00_9MICC</name>
<evidence type="ECO:0000313" key="8">
    <source>
        <dbReference type="Proteomes" id="UP000181917"/>
    </source>
</evidence>
<feature type="transmembrane region" description="Helical" evidence="5">
    <location>
        <begin position="106"/>
        <end position="126"/>
    </location>
</feature>
<dbReference type="InterPro" id="IPR005829">
    <property type="entry name" value="Sugar_transporter_CS"/>
</dbReference>
<proteinExistence type="predicted"/>
<dbReference type="InterPro" id="IPR052714">
    <property type="entry name" value="MFS_Exporter"/>
</dbReference>
<evidence type="ECO:0000256" key="5">
    <source>
        <dbReference type="SAM" id="Phobius"/>
    </source>
</evidence>
<dbReference type="Proteomes" id="UP000181917">
    <property type="component" value="Unassembled WGS sequence"/>
</dbReference>
<dbReference type="KEGG" id="acry:AC20117_04605"/>
<dbReference type="SUPFAM" id="SSF103473">
    <property type="entry name" value="MFS general substrate transporter"/>
    <property type="match status" value="1"/>
</dbReference>
<dbReference type="InterPro" id="IPR020846">
    <property type="entry name" value="MFS_dom"/>
</dbReference>
<dbReference type="CDD" id="cd17489">
    <property type="entry name" value="MFS_YfcJ_like"/>
    <property type="match status" value="1"/>
</dbReference>
<dbReference type="GO" id="GO:0005886">
    <property type="term" value="C:plasma membrane"/>
    <property type="evidence" value="ECO:0007669"/>
    <property type="project" value="UniProtKB-SubCell"/>
</dbReference>
<dbReference type="PANTHER" id="PTHR23531:SF1">
    <property type="entry name" value="QUINOLENE RESISTANCE PROTEIN NORA"/>
    <property type="match status" value="1"/>
</dbReference>
<evidence type="ECO:0000256" key="4">
    <source>
        <dbReference type="ARBA" id="ARBA00023136"/>
    </source>
</evidence>
<dbReference type="PROSITE" id="PS50850">
    <property type="entry name" value="MFS"/>
    <property type="match status" value="1"/>
</dbReference>
<keyword evidence="4 5" id="KW-0472">Membrane</keyword>
<keyword evidence="8" id="KW-1185">Reference proteome</keyword>
<organism evidence="7 8">
    <name type="scientific">Crystallibacter crystallopoietes</name>
    <dbReference type="NCBI Taxonomy" id="37928"/>
    <lineage>
        <taxon>Bacteria</taxon>
        <taxon>Bacillati</taxon>
        <taxon>Actinomycetota</taxon>
        <taxon>Actinomycetes</taxon>
        <taxon>Micrococcales</taxon>
        <taxon>Micrococcaceae</taxon>
        <taxon>Crystallibacter</taxon>
    </lineage>
</organism>
<comment type="subcellular location">
    <subcellularLocation>
        <location evidence="1">Cell membrane</location>
        <topology evidence="1">Multi-pass membrane protein</topology>
    </subcellularLocation>
</comment>
<dbReference type="EMBL" id="FNKH01000002">
    <property type="protein sequence ID" value="SDQ78857.1"/>
    <property type="molecule type" value="Genomic_DNA"/>
</dbReference>
<feature type="transmembrane region" description="Helical" evidence="5">
    <location>
        <begin position="343"/>
        <end position="364"/>
    </location>
</feature>
<feature type="transmembrane region" description="Helical" evidence="5">
    <location>
        <begin position="281"/>
        <end position="299"/>
    </location>
</feature>
<feature type="transmembrane region" description="Helical" evidence="5">
    <location>
        <begin position="76"/>
        <end position="94"/>
    </location>
</feature>
<dbReference type="STRING" id="37928.SAMN04489742_2566"/>